<sequence>MYVIVLVVAVVVSARVVLLPESRPLDHRLRDLGRERDLFGILVTGLLTLGAACALGGRLAGTPVVGTSMALLGVSQELWFAALAVSPYAEPFVHAPPNSQSWKPIRVWQSVMFCAQGQL</sequence>
<evidence type="ECO:0000313" key="2">
    <source>
        <dbReference type="EMBL" id="TQJ17529.1"/>
    </source>
</evidence>
<keyword evidence="3" id="KW-1185">Reference proteome</keyword>
<protein>
    <submittedName>
        <fullName evidence="2">Uncharacterized protein</fullName>
    </submittedName>
</protein>
<gene>
    <name evidence="2" type="ORF">FB475_1649</name>
</gene>
<accession>A0A542EQC4</accession>
<reference evidence="2 3" key="1">
    <citation type="submission" date="2019-06" db="EMBL/GenBank/DDBJ databases">
        <title>Sequencing the genomes of 1000 actinobacteria strains.</title>
        <authorList>
            <person name="Klenk H.-P."/>
        </authorList>
    </citation>
    <scope>NUCLEOTIDE SEQUENCE [LARGE SCALE GENOMIC DNA]</scope>
    <source>
        <strain evidence="2 3">DSM 17305</strain>
    </source>
</reference>
<feature type="transmembrane region" description="Helical" evidence="1">
    <location>
        <begin position="38"/>
        <end position="57"/>
    </location>
</feature>
<keyword evidence="1" id="KW-1133">Transmembrane helix</keyword>
<evidence type="ECO:0000313" key="3">
    <source>
        <dbReference type="Proteomes" id="UP000316298"/>
    </source>
</evidence>
<evidence type="ECO:0000256" key="1">
    <source>
        <dbReference type="SAM" id="Phobius"/>
    </source>
</evidence>
<keyword evidence="1" id="KW-0472">Membrane</keyword>
<keyword evidence="1" id="KW-0812">Transmembrane</keyword>
<dbReference type="Proteomes" id="UP000316298">
    <property type="component" value="Unassembled WGS sequence"/>
</dbReference>
<organism evidence="2 3">
    <name type="scientific">Kribbella jejuensis</name>
    <dbReference type="NCBI Taxonomy" id="236068"/>
    <lineage>
        <taxon>Bacteria</taxon>
        <taxon>Bacillati</taxon>
        <taxon>Actinomycetota</taxon>
        <taxon>Actinomycetes</taxon>
        <taxon>Propionibacteriales</taxon>
        <taxon>Kribbellaceae</taxon>
        <taxon>Kribbella</taxon>
    </lineage>
</organism>
<proteinExistence type="predicted"/>
<comment type="caution">
    <text evidence="2">The sequence shown here is derived from an EMBL/GenBank/DDBJ whole genome shotgun (WGS) entry which is preliminary data.</text>
</comment>
<dbReference type="EMBL" id="VFMM01000001">
    <property type="protein sequence ID" value="TQJ17529.1"/>
    <property type="molecule type" value="Genomic_DNA"/>
</dbReference>
<dbReference type="AlphaFoldDB" id="A0A542EQC4"/>
<name>A0A542EQC4_9ACTN</name>